<keyword evidence="2" id="KW-0805">Transcription regulation</keyword>
<comment type="similarity">
    <text evidence="1">Belongs to the sigma-70 factor family. ECF subfamily.</text>
</comment>
<accession>Q022J0</accession>
<dbReference type="InterPro" id="IPR007627">
    <property type="entry name" value="RNA_pol_sigma70_r2"/>
</dbReference>
<feature type="domain" description="RNA polymerase sigma-70 region 2" evidence="6">
    <location>
        <begin position="36"/>
        <end position="97"/>
    </location>
</feature>
<dbReference type="PANTHER" id="PTHR43133:SF8">
    <property type="entry name" value="RNA POLYMERASE SIGMA FACTOR HI_1459-RELATED"/>
    <property type="match status" value="1"/>
</dbReference>
<keyword evidence="3" id="KW-0731">Sigma factor</keyword>
<evidence type="ECO:0000256" key="5">
    <source>
        <dbReference type="ARBA" id="ARBA00023163"/>
    </source>
</evidence>
<evidence type="ECO:0000256" key="4">
    <source>
        <dbReference type="ARBA" id="ARBA00023125"/>
    </source>
</evidence>
<dbReference type="PANTHER" id="PTHR43133">
    <property type="entry name" value="RNA POLYMERASE ECF-TYPE SIGMA FACTO"/>
    <property type="match status" value="1"/>
</dbReference>
<dbReference type="NCBIfam" id="TIGR02937">
    <property type="entry name" value="sigma70-ECF"/>
    <property type="match status" value="1"/>
</dbReference>
<evidence type="ECO:0000256" key="3">
    <source>
        <dbReference type="ARBA" id="ARBA00023082"/>
    </source>
</evidence>
<dbReference type="GO" id="GO:0003677">
    <property type="term" value="F:DNA binding"/>
    <property type="evidence" value="ECO:0007669"/>
    <property type="project" value="UniProtKB-KW"/>
</dbReference>
<dbReference type="KEGG" id="sus:Acid_3132"/>
<dbReference type="SUPFAM" id="SSF88946">
    <property type="entry name" value="Sigma2 domain of RNA polymerase sigma factors"/>
    <property type="match status" value="1"/>
</dbReference>
<dbReference type="InterPro" id="IPR036388">
    <property type="entry name" value="WH-like_DNA-bd_sf"/>
</dbReference>
<dbReference type="Pfam" id="PF04542">
    <property type="entry name" value="Sigma70_r2"/>
    <property type="match status" value="1"/>
</dbReference>
<keyword evidence="5" id="KW-0804">Transcription</keyword>
<evidence type="ECO:0000256" key="1">
    <source>
        <dbReference type="ARBA" id="ARBA00010641"/>
    </source>
</evidence>
<dbReference type="Gene3D" id="1.10.10.10">
    <property type="entry name" value="Winged helix-like DNA-binding domain superfamily/Winged helix DNA-binding domain"/>
    <property type="match status" value="1"/>
</dbReference>
<dbReference type="Gene3D" id="1.10.1740.10">
    <property type="match status" value="1"/>
</dbReference>
<sequence>MPGETPSTSSAADVSWTDSQLVTECLSGNECAWTALIDKYKNLIFSIPIRRGFSRSDATDIFQEVAAQLLSELTRIRKPEALAAWLIQVTSNRCTRWQTLASREGGGTDEVLASSINRETAENLVLEAEREQALRSAVQLATPQCRQLIRMLFFENPPLPYQEVAAGLGIVTGSIGFVRRKCLDRLRSHLEEAGFR</sequence>
<dbReference type="HOGENOM" id="CLU_047691_5_1_0"/>
<dbReference type="InterPro" id="IPR014284">
    <property type="entry name" value="RNA_pol_sigma-70_dom"/>
</dbReference>
<proteinExistence type="inferred from homology"/>
<dbReference type="AlphaFoldDB" id="Q022J0"/>
<dbReference type="STRING" id="234267.Acid_3132"/>
<protein>
    <submittedName>
        <fullName evidence="7">RNA polymerase, sigma-24 subunit, ECF subfamily</fullName>
    </submittedName>
</protein>
<dbReference type="EMBL" id="CP000473">
    <property type="protein sequence ID" value="ABJ84110.1"/>
    <property type="molecule type" value="Genomic_DNA"/>
</dbReference>
<dbReference type="GO" id="GO:0016987">
    <property type="term" value="F:sigma factor activity"/>
    <property type="evidence" value="ECO:0007669"/>
    <property type="project" value="UniProtKB-KW"/>
</dbReference>
<organism evidence="7">
    <name type="scientific">Solibacter usitatus (strain Ellin6076)</name>
    <dbReference type="NCBI Taxonomy" id="234267"/>
    <lineage>
        <taxon>Bacteria</taxon>
        <taxon>Pseudomonadati</taxon>
        <taxon>Acidobacteriota</taxon>
        <taxon>Terriglobia</taxon>
        <taxon>Bryobacterales</taxon>
        <taxon>Solibacteraceae</taxon>
        <taxon>Candidatus Solibacter</taxon>
    </lineage>
</organism>
<dbReference type="OrthoDB" id="9803470at2"/>
<dbReference type="InterPro" id="IPR039425">
    <property type="entry name" value="RNA_pol_sigma-70-like"/>
</dbReference>
<reference evidence="7" key="1">
    <citation type="submission" date="2006-10" db="EMBL/GenBank/DDBJ databases">
        <title>Complete sequence of Solibacter usitatus Ellin6076.</title>
        <authorList>
            <consortium name="US DOE Joint Genome Institute"/>
            <person name="Copeland A."/>
            <person name="Lucas S."/>
            <person name="Lapidus A."/>
            <person name="Barry K."/>
            <person name="Detter J.C."/>
            <person name="Glavina del Rio T."/>
            <person name="Hammon N."/>
            <person name="Israni S."/>
            <person name="Dalin E."/>
            <person name="Tice H."/>
            <person name="Pitluck S."/>
            <person name="Thompson L.S."/>
            <person name="Brettin T."/>
            <person name="Bruce D."/>
            <person name="Han C."/>
            <person name="Tapia R."/>
            <person name="Gilna P."/>
            <person name="Schmutz J."/>
            <person name="Larimer F."/>
            <person name="Land M."/>
            <person name="Hauser L."/>
            <person name="Kyrpides N."/>
            <person name="Mikhailova N."/>
            <person name="Janssen P.H."/>
            <person name="Kuske C.R."/>
            <person name="Richardson P."/>
        </authorList>
    </citation>
    <scope>NUCLEOTIDE SEQUENCE</scope>
    <source>
        <strain evidence="7">Ellin6076</strain>
    </source>
</reference>
<evidence type="ECO:0000259" key="6">
    <source>
        <dbReference type="Pfam" id="PF04542"/>
    </source>
</evidence>
<dbReference type="eggNOG" id="COG1595">
    <property type="taxonomic scope" value="Bacteria"/>
</dbReference>
<evidence type="ECO:0000256" key="2">
    <source>
        <dbReference type="ARBA" id="ARBA00023015"/>
    </source>
</evidence>
<evidence type="ECO:0000313" key="7">
    <source>
        <dbReference type="EMBL" id="ABJ84110.1"/>
    </source>
</evidence>
<keyword evidence="4" id="KW-0238">DNA-binding</keyword>
<dbReference type="InterPro" id="IPR013324">
    <property type="entry name" value="RNA_pol_sigma_r3/r4-like"/>
</dbReference>
<gene>
    <name evidence="7" type="ordered locus">Acid_3132</name>
</gene>
<dbReference type="SUPFAM" id="SSF88659">
    <property type="entry name" value="Sigma3 and sigma4 domains of RNA polymerase sigma factors"/>
    <property type="match status" value="1"/>
</dbReference>
<dbReference type="InParanoid" id="Q022J0"/>
<dbReference type="GO" id="GO:0006352">
    <property type="term" value="P:DNA-templated transcription initiation"/>
    <property type="evidence" value="ECO:0007669"/>
    <property type="project" value="InterPro"/>
</dbReference>
<dbReference type="InterPro" id="IPR013325">
    <property type="entry name" value="RNA_pol_sigma_r2"/>
</dbReference>
<name>Q022J0_SOLUE</name>